<dbReference type="KEGG" id="hir:HETIRDRAFT_229777"/>
<dbReference type="InParanoid" id="W4KQG4"/>
<dbReference type="RefSeq" id="XP_009541521.1">
    <property type="nucleotide sequence ID" value="XM_009543226.1"/>
</dbReference>
<evidence type="ECO:0000313" key="2">
    <source>
        <dbReference type="EMBL" id="ETW87645.1"/>
    </source>
</evidence>
<dbReference type="PANTHER" id="PTHR34587">
    <property type="entry name" value="VWFA DOMAIN-CONTAINING PROTEIN"/>
    <property type="match status" value="1"/>
</dbReference>
<dbReference type="Proteomes" id="UP000030671">
    <property type="component" value="Unassembled WGS sequence"/>
</dbReference>
<dbReference type="PANTHER" id="PTHR34587:SF2">
    <property type="entry name" value="G-PROTEIN COUPLED RECEPTORS FAMILY 1 PROFILE DOMAIN-CONTAINING PROTEIN"/>
    <property type="match status" value="1"/>
</dbReference>
<keyword evidence="3" id="KW-1185">Reference proteome</keyword>
<reference evidence="2 3" key="1">
    <citation type="journal article" date="2012" name="New Phytol.">
        <title>Insight into trade-off between wood decay and parasitism from the genome of a fungal forest pathogen.</title>
        <authorList>
            <person name="Olson A."/>
            <person name="Aerts A."/>
            <person name="Asiegbu F."/>
            <person name="Belbahri L."/>
            <person name="Bouzid O."/>
            <person name="Broberg A."/>
            <person name="Canback B."/>
            <person name="Coutinho P.M."/>
            <person name="Cullen D."/>
            <person name="Dalman K."/>
            <person name="Deflorio G."/>
            <person name="van Diepen L.T."/>
            <person name="Dunand C."/>
            <person name="Duplessis S."/>
            <person name="Durling M."/>
            <person name="Gonthier P."/>
            <person name="Grimwood J."/>
            <person name="Fossdal C.G."/>
            <person name="Hansson D."/>
            <person name="Henrissat B."/>
            <person name="Hietala A."/>
            <person name="Himmelstrand K."/>
            <person name="Hoffmeister D."/>
            <person name="Hogberg N."/>
            <person name="James T.Y."/>
            <person name="Karlsson M."/>
            <person name="Kohler A."/>
            <person name="Kues U."/>
            <person name="Lee Y.H."/>
            <person name="Lin Y.C."/>
            <person name="Lind M."/>
            <person name="Lindquist E."/>
            <person name="Lombard V."/>
            <person name="Lucas S."/>
            <person name="Lunden K."/>
            <person name="Morin E."/>
            <person name="Murat C."/>
            <person name="Park J."/>
            <person name="Raffaello T."/>
            <person name="Rouze P."/>
            <person name="Salamov A."/>
            <person name="Schmutz J."/>
            <person name="Solheim H."/>
            <person name="Stahlberg J."/>
            <person name="Velez H."/>
            <person name="de Vries R.P."/>
            <person name="Wiebenga A."/>
            <person name="Woodward S."/>
            <person name="Yakovlev I."/>
            <person name="Garbelotto M."/>
            <person name="Martin F."/>
            <person name="Grigoriev I.V."/>
            <person name="Stenlid J."/>
        </authorList>
    </citation>
    <scope>NUCLEOTIDE SEQUENCE [LARGE SCALE GENOMIC DNA]</scope>
    <source>
        <strain evidence="2 3">TC 32-1</strain>
    </source>
</reference>
<dbReference type="EMBL" id="KI925454">
    <property type="protein sequence ID" value="ETW87645.1"/>
    <property type="molecule type" value="Genomic_DNA"/>
</dbReference>
<protein>
    <submittedName>
        <fullName evidence="2">Uncharacterized protein</fullName>
    </submittedName>
</protein>
<feature type="non-terminal residue" evidence="2">
    <location>
        <position position="266"/>
    </location>
</feature>
<accession>W4KQG4</accession>
<dbReference type="eggNOG" id="ENOG502QU23">
    <property type="taxonomic scope" value="Eukaryota"/>
</dbReference>
<dbReference type="GeneID" id="20668706"/>
<dbReference type="OrthoDB" id="2336871at2759"/>
<name>W4KQG4_HETIT</name>
<evidence type="ECO:0000313" key="3">
    <source>
        <dbReference type="Proteomes" id="UP000030671"/>
    </source>
</evidence>
<gene>
    <name evidence="2" type="ORF">HETIRDRAFT_229777</name>
</gene>
<evidence type="ECO:0000256" key="1">
    <source>
        <dbReference type="SAM" id="MobiDB-lite"/>
    </source>
</evidence>
<organism evidence="2 3">
    <name type="scientific">Heterobasidion irregulare (strain TC 32-1)</name>
    <dbReference type="NCBI Taxonomy" id="747525"/>
    <lineage>
        <taxon>Eukaryota</taxon>
        <taxon>Fungi</taxon>
        <taxon>Dikarya</taxon>
        <taxon>Basidiomycota</taxon>
        <taxon>Agaricomycotina</taxon>
        <taxon>Agaricomycetes</taxon>
        <taxon>Russulales</taxon>
        <taxon>Bondarzewiaceae</taxon>
        <taxon>Heterobasidion</taxon>
        <taxon>Heterobasidion annosum species complex</taxon>
    </lineage>
</organism>
<sequence length="266" mass="26484">GAAKGANNAAGKAGAAAGNKGSTTTAAAAAAASTAAAAAASGKGANNAASGDPQTSLTLLNSVIATGFASNGQETPTAGQSASLTSTNNFINFCATTKLPITNGQQIKTGSCNPAPMGIIAATTNMPSSKFVFPKNTDTSIQPNTAFTIQMAIKNIQTGTFVNAQANYYSAPQQVNAQGQIIGHTHVVIEKLTSLDQTTPTDPNVFAFFKGINGAAQNGIVTADVTAGLPAGTYKISSINAAANHQPVLVAVAQHGSLDDVAYVSV</sequence>
<dbReference type="AlphaFoldDB" id="W4KQG4"/>
<dbReference type="HOGENOM" id="CLU_029378_3_0_1"/>
<proteinExistence type="predicted"/>
<dbReference type="STRING" id="747525.W4KQG4"/>
<feature type="region of interest" description="Disordered" evidence="1">
    <location>
        <begin position="1"/>
        <end position="20"/>
    </location>
</feature>
<dbReference type="InterPro" id="IPR053216">
    <property type="entry name" value="Appressorial_penetr-assoc"/>
</dbReference>
<feature type="non-terminal residue" evidence="2">
    <location>
        <position position="1"/>
    </location>
</feature>